<evidence type="ECO:0000256" key="6">
    <source>
        <dbReference type="SAM" id="SignalP"/>
    </source>
</evidence>
<keyword evidence="5" id="KW-0812">Transmembrane</keyword>
<keyword evidence="4" id="KW-0408">Iron</keyword>
<evidence type="ECO:0000256" key="1">
    <source>
        <dbReference type="ARBA" id="ARBA00001971"/>
    </source>
</evidence>
<dbReference type="InterPro" id="IPR001128">
    <property type="entry name" value="Cyt_P450"/>
</dbReference>
<dbReference type="RefSeq" id="XP_026544372.1">
    <property type="nucleotide sequence ID" value="XM_026688587.1"/>
</dbReference>
<evidence type="ECO:0000256" key="5">
    <source>
        <dbReference type="SAM" id="Phobius"/>
    </source>
</evidence>
<organism evidence="7 8">
    <name type="scientific">Notechis scutatus</name>
    <name type="common">mainland tiger snake</name>
    <dbReference type="NCBI Taxonomy" id="8663"/>
    <lineage>
        <taxon>Eukaryota</taxon>
        <taxon>Metazoa</taxon>
        <taxon>Chordata</taxon>
        <taxon>Craniata</taxon>
        <taxon>Vertebrata</taxon>
        <taxon>Euteleostomi</taxon>
        <taxon>Lepidosauria</taxon>
        <taxon>Squamata</taxon>
        <taxon>Bifurcata</taxon>
        <taxon>Unidentata</taxon>
        <taxon>Episquamata</taxon>
        <taxon>Toxicofera</taxon>
        <taxon>Serpentes</taxon>
        <taxon>Colubroidea</taxon>
        <taxon>Elapidae</taxon>
        <taxon>Hydrophiinae</taxon>
        <taxon>Notechis</taxon>
    </lineage>
</organism>
<dbReference type="GO" id="GO:0005506">
    <property type="term" value="F:iron ion binding"/>
    <property type="evidence" value="ECO:0007669"/>
    <property type="project" value="InterPro"/>
</dbReference>
<sequence>MLIEGFLLFALLVFAFQFLQLQRAKGRFPPGPFPLPIFGNLWLLNFALKRETLVKLTSIYGNIYTIWLGTTPVVVLNGYKAVKEGLVTYSEETSGRPLMPLFMELKGEKGL</sequence>
<dbReference type="InterPro" id="IPR036396">
    <property type="entry name" value="Cyt_P450_sf"/>
</dbReference>
<protein>
    <submittedName>
        <fullName evidence="8">Cytochrome P450 2C12, female-specific-like</fullName>
    </submittedName>
</protein>
<dbReference type="PANTHER" id="PTHR24300">
    <property type="entry name" value="CYTOCHROME P450 508A4-RELATED"/>
    <property type="match status" value="1"/>
</dbReference>
<accession>A0A6J1VML6</accession>
<dbReference type="GO" id="GO:0006082">
    <property type="term" value="P:organic acid metabolic process"/>
    <property type="evidence" value="ECO:0007669"/>
    <property type="project" value="TreeGrafter"/>
</dbReference>
<gene>
    <name evidence="8" type="primary">LOC113426222</name>
</gene>
<comment type="similarity">
    <text evidence="2">Belongs to the cytochrome P450 family.</text>
</comment>
<comment type="cofactor">
    <cofactor evidence="1">
        <name>heme</name>
        <dbReference type="ChEBI" id="CHEBI:30413"/>
    </cofactor>
</comment>
<evidence type="ECO:0000256" key="2">
    <source>
        <dbReference type="ARBA" id="ARBA00010617"/>
    </source>
</evidence>
<dbReference type="Pfam" id="PF00067">
    <property type="entry name" value="p450"/>
    <property type="match status" value="1"/>
</dbReference>
<name>A0A6J1VML6_9SAUR</name>
<reference evidence="8" key="1">
    <citation type="submission" date="2025-08" db="UniProtKB">
        <authorList>
            <consortium name="RefSeq"/>
        </authorList>
    </citation>
    <scope>IDENTIFICATION</scope>
</reference>
<dbReference type="InterPro" id="IPR050182">
    <property type="entry name" value="Cytochrome_P450_fam2"/>
</dbReference>
<feature type="transmembrane region" description="Helical" evidence="5">
    <location>
        <begin position="31"/>
        <end position="48"/>
    </location>
</feature>
<keyword evidence="7" id="KW-1185">Reference proteome</keyword>
<evidence type="ECO:0000256" key="3">
    <source>
        <dbReference type="ARBA" id="ARBA00022723"/>
    </source>
</evidence>
<keyword evidence="5" id="KW-1133">Transmembrane helix</keyword>
<dbReference type="GeneID" id="113426222"/>
<feature type="signal peptide" evidence="6">
    <location>
        <begin position="1"/>
        <end position="26"/>
    </location>
</feature>
<dbReference type="GO" id="GO:0006805">
    <property type="term" value="P:xenobiotic metabolic process"/>
    <property type="evidence" value="ECO:0007669"/>
    <property type="project" value="TreeGrafter"/>
</dbReference>
<evidence type="ECO:0000313" key="7">
    <source>
        <dbReference type="Proteomes" id="UP000504612"/>
    </source>
</evidence>
<feature type="chain" id="PRO_5026990447" evidence="6">
    <location>
        <begin position="27"/>
        <end position="111"/>
    </location>
</feature>
<keyword evidence="5" id="KW-0472">Membrane</keyword>
<dbReference type="Proteomes" id="UP000504612">
    <property type="component" value="Unplaced"/>
</dbReference>
<dbReference type="PRINTS" id="PR00463">
    <property type="entry name" value="EP450I"/>
</dbReference>
<dbReference type="SUPFAM" id="SSF48264">
    <property type="entry name" value="Cytochrome P450"/>
    <property type="match status" value="1"/>
</dbReference>
<keyword evidence="6" id="KW-0732">Signal</keyword>
<dbReference type="PANTHER" id="PTHR24300:SF368">
    <property type="entry name" value="CYTOCHROME P450, FAMILY 2, SUBFAMILY AB, POLYPEPTIDE 1"/>
    <property type="match status" value="1"/>
</dbReference>
<keyword evidence="3" id="KW-0479">Metal-binding</keyword>
<dbReference type="Gene3D" id="1.10.630.10">
    <property type="entry name" value="Cytochrome P450"/>
    <property type="match status" value="1"/>
</dbReference>
<dbReference type="GO" id="GO:0005737">
    <property type="term" value="C:cytoplasm"/>
    <property type="evidence" value="ECO:0007669"/>
    <property type="project" value="TreeGrafter"/>
</dbReference>
<evidence type="ECO:0000313" key="8">
    <source>
        <dbReference type="RefSeq" id="XP_026544372.1"/>
    </source>
</evidence>
<dbReference type="InterPro" id="IPR002401">
    <property type="entry name" value="Cyt_P450_E_grp-I"/>
</dbReference>
<evidence type="ECO:0000256" key="4">
    <source>
        <dbReference type="ARBA" id="ARBA00023004"/>
    </source>
</evidence>
<proteinExistence type="inferred from homology"/>
<dbReference type="GO" id="GO:0020037">
    <property type="term" value="F:heme binding"/>
    <property type="evidence" value="ECO:0007669"/>
    <property type="project" value="InterPro"/>
</dbReference>
<dbReference type="AlphaFoldDB" id="A0A6J1VML6"/>
<dbReference type="KEGG" id="nss:113426222"/>
<dbReference type="GO" id="GO:0016712">
    <property type="term" value="F:oxidoreductase activity, acting on paired donors, with incorporation or reduction of molecular oxygen, reduced flavin or flavoprotein as one donor, and incorporation of one atom of oxygen"/>
    <property type="evidence" value="ECO:0007669"/>
    <property type="project" value="TreeGrafter"/>
</dbReference>